<proteinExistence type="predicted"/>
<name>A0A914P5G2_9BILA</name>
<reference evidence="3" key="1">
    <citation type="submission" date="2022-11" db="UniProtKB">
        <authorList>
            <consortium name="WormBaseParasite"/>
        </authorList>
    </citation>
    <scope>IDENTIFICATION</scope>
</reference>
<keyword evidence="1" id="KW-1133">Transmembrane helix</keyword>
<protein>
    <submittedName>
        <fullName evidence="3">Uncharacterized protein</fullName>
    </submittedName>
</protein>
<feature type="transmembrane region" description="Helical" evidence="1">
    <location>
        <begin position="637"/>
        <end position="658"/>
    </location>
</feature>
<keyword evidence="1" id="KW-0812">Transmembrane</keyword>
<accession>A0A914P5G2</accession>
<sequence length="661" mass="75734">MASFSSSPDDGFGIEASYKNAIDSLKNSFTIPKMKEKFINHVKEKNIFNIFDDNDDDSLCSTQNTSTSNPHVDMIQIIFPDVYPPEILQLIHRSDGSNIFGRHIHTKTGKHVLGMFDTLNKNAEPNRKILQWLEHYVSANSTKDPPKKGKRTCVTNSEVFQMLFIRYLLLNHHKTPNAKPTLNKFFEELPSILSFLGRLLSFINQSDDFRINVATIMKHIRRATNAISKFANKDLNVQLHTPTFTKASAQEKMQNITYVTTVVKDIHKPSEQLVHHHDEFTKKSTSSGHGQPLLADYQNLTIDNAVILKVMQRIIDQIVGMNAELVKLSVIILGNNRSEVVPYLKLEHFNNAIYDEQTASLPGNIIYYILKNPKTAELYLKMVKTCKYFFVKHPILTVNEFIYDCDKWLVDKILEWTGNKTKVFDLSNITAKVWITGKLKVVPETEAGSVDVDVFTAFMPTLYRCDAKQLYVSNQVLSFHDYSLLIPSAEDITFNHVTIKNENGSNIALEKVVEVAVKAKYIEINSNTVLTNITSSTFKELLKIPHFANLNYFSLKNIPESFDLDAFYSNKTTKYWLIFDDSIPQVYKNRIEAIVDEMLATKVFGSQPPYFDFRGLNHSKRLELDFCDVLFLLNKKLSLNVCFNFGFFVLISAFNYTIRKL</sequence>
<organism evidence="2 3">
    <name type="scientific">Panagrolaimus davidi</name>
    <dbReference type="NCBI Taxonomy" id="227884"/>
    <lineage>
        <taxon>Eukaryota</taxon>
        <taxon>Metazoa</taxon>
        <taxon>Ecdysozoa</taxon>
        <taxon>Nematoda</taxon>
        <taxon>Chromadorea</taxon>
        <taxon>Rhabditida</taxon>
        <taxon>Tylenchina</taxon>
        <taxon>Panagrolaimomorpha</taxon>
        <taxon>Panagrolaimoidea</taxon>
        <taxon>Panagrolaimidae</taxon>
        <taxon>Panagrolaimus</taxon>
    </lineage>
</organism>
<dbReference type="AlphaFoldDB" id="A0A914P5G2"/>
<evidence type="ECO:0000256" key="1">
    <source>
        <dbReference type="SAM" id="Phobius"/>
    </source>
</evidence>
<dbReference type="Proteomes" id="UP000887578">
    <property type="component" value="Unplaced"/>
</dbReference>
<keyword evidence="2" id="KW-1185">Reference proteome</keyword>
<dbReference type="WBParaSite" id="PDA_v2.g13156.t1">
    <property type="protein sequence ID" value="PDA_v2.g13156.t1"/>
    <property type="gene ID" value="PDA_v2.g13156"/>
</dbReference>
<evidence type="ECO:0000313" key="3">
    <source>
        <dbReference type="WBParaSite" id="PDA_v2.g13156.t1"/>
    </source>
</evidence>
<keyword evidence="1" id="KW-0472">Membrane</keyword>
<evidence type="ECO:0000313" key="2">
    <source>
        <dbReference type="Proteomes" id="UP000887578"/>
    </source>
</evidence>